<dbReference type="GO" id="GO:0000981">
    <property type="term" value="F:DNA-binding transcription factor activity, RNA polymerase II-specific"/>
    <property type="evidence" value="ECO:0007669"/>
    <property type="project" value="InterPro"/>
</dbReference>
<name>A0A8K0X465_9PEZI</name>
<keyword evidence="6" id="KW-1185">Reference proteome</keyword>
<dbReference type="InterPro" id="IPR001138">
    <property type="entry name" value="Zn2Cys6_DnaBD"/>
</dbReference>
<dbReference type="Proteomes" id="UP000813385">
    <property type="component" value="Unassembled WGS sequence"/>
</dbReference>
<dbReference type="AlphaFoldDB" id="A0A8K0X465"/>
<dbReference type="InterPro" id="IPR007219">
    <property type="entry name" value="XnlR_reg_dom"/>
</dbReference>
<gene>
    <name evidence="5" type="ORF">B0T11DRAFT_80698</name>
</gene>
<evidence type="ECO:0000313" key="5">
    <source>
        <dbReference type="EMBL" id="KAH7362083.1"/>
    </source>
</evidence>
<dbReference type="PANTHER" id="PTHR46910:SF18">
    <property type="entry name" value="ZN(II)2CYS6 TRANSCRIPTION FACTOR (EUROFUNG)"/>
    <property type="match status" value="1"/>
</dbReference>
<dbReference type="EMBL" id="JAGPXD010000003">
    <property type="protein sequence ID" value="KAH7362083.1"/>
    <property type="molecule type" value="Genomic_DNA"/>
</dbReference>
<evidence type="ECO:0000259" key="4">
    <source>
        <dbReference type="PROSITE" id="PS50048"/>
    </source>
</evidence>
<sequence>MPSHQASNKEVNTKRRRITQACDYCHQRSIRCQASSDGQTCQNCNDFAQACTYNRKPRRRGIKPRMTGSGAASYYADQQTTPSESPGPAIVPEAAGLDGNHGLGLRPSVGPEPRPHSQWEAPSIASQAVIMDLLEIYFEVVYPIFPLFHEPSFTRRIARAEYASKRTLFAATMALCALVSSRVQDGSVTNPKWDLEPLRALDPDVFYAKARQQLLDLTAESDINILRAHAILAIAAIQNGRIRDMHQHLGTYHTLVAMDGLHDESNWPQDVGIVEREERRRLFWSMYTLDIYSSVVWGGVIRCRENQTNVAYPVEVDDEMITDLGITGRHDPTTKSTSPTGHLFAVQANSWLSGWNFITDLYRVLEHALDRPRTYRCRAARSAFLQDMFEDDATVTDSSIRDRLVRVYLGLPSCFKETPEMVYRVKDDRFGFQAANITATLQLLRIVLIAASGASIDERCQIASEVVQAFISIPTPYLLSISTPLLHHLGGIGTVLGSVRGESLSVAGYNRVRSVMLSLAQLLESLEVIHHNVSASHNLRSQVTQIDDYMARQLQESLPTQLDLGASGEIVEQSSLQAQGNEEYGQLISDTTTSWMLPVPGDLMGDLTWEFDLG</sequence>
<evidence type="ECO:0000256" key="3">
    <source>
        <dbReference type="SAM" id="MobiDB-lite"/>
    </source>
</evidence>
<comment type="caution">
    <text evidence="5">The sequence shown here is derived from an EMBL/GenBank/DDBJ whole genome shotgun (WGS) entry which is preliminary data.</text>
</comment>
<organism evidence="5 6">
    <name type="scientific">Plectosphaerella cucumerina</name>
    <dbReference type="NCBI Taxonomy" id="40658"/>
    <lineage>
        <taxon>Eukaryota</taxon>
        <taxon>Fungi</taxon>
        <taxon>Dikarya</taxon>
        <taxon>Ascomycota</taxon>
        <taxon>Pezizomycotina</taxon>
        <taxon>Sordariomycetes</taxon>
        <taxon>Hypocreomycetidae</taxon>
        <taxon>Glomerellales</taxon>
        <taxon>Plectosphaerellaceae</taxon>
        <taxon>Plectosphaerella</taxon>
    </lineage>
</organism>
<dbReference type="GO" id="GO:0006351">
    <property type="term" value="P:DNA-templated transcription"/>
    <property type="evidence" value="ECO:0007669"/>
    <property type="project" value="InterPro"/>
</dbReference>
<dbReference type="InterPro" id="IPR036864">
    <property type="entry name" value="Zn2-C6_fun-type_DNA-bd_sf"/>
</dbReference>
<dbReference type="OrthoDB" id="2123952at2759"/>
<dbReference type="PROSITE" id="PS50048">
    <property type="entry name" value="ZN2_CY6_FUNGAL_2"/>
    <property type="match status" value="1"/>
</dbReference>
<feature type="domain" description="Zn(2)-C6 fungal-type" evidence="4">
    <location>
        <begin position="21"/>
        <end position="53"/>
    </location>
</feature>
<evidence type="ECO:0000256" key="1">
    <source>
        <dbReference type="ARBA" id="ARBA00022723"/>
    </source>
</evidence>
<dbReference type="Pfam" id="PF04082">
    <property type="entry name" value="Fungal_trans"/>
    <property type="match status" value="1"/>
</dbReference>
<dbReference type="SMART" id="SM00066">
    <property type="entry name" value="GAL4"/>
    <property type="match status" value="1"/>
</dbReference>
<dbReference type="SUPFAM" id="SSF57701">
    <property type="entry name" value="Zn2/Cys6 DNA-binding domain"/>
    <property type="match status" value="1"/>
</dbReference>
<keyword evidence="1" id="KW-0479">Metal-binding</keyword>
<dbReference type="GO" id="GO:0008270">
    <property type="term" value="F:zinc ion binding"/>
    <property type="evidence" value="ECO:0007669"/>
    <property type="project" value="InterPro"/>
</dbReference>
<dbReference type="InterPro" id="IPR050987">
    <property type="entry name" value="AtrR-like"/>
</dbReference>
<evidence type="ECO:0000256" key="2">
    <source>
        <dbReference type="ARBA" id="ARBA00023242"/>
    </source>
</evidence>
<evidence type="ECO:0000313" key="6">
    <source>
        <dbReference type="Proteomes" id="UP000813385"/>
    </source>
</evidence>
<dbReference type="PANTHER" id="PTHR46910">
    <property type="entry name" value="TRANSCRIPTION FACTOR PDR1"/>
    <property type="match status" value="1"/>
</dbReference>
<keyword evidence="2" id="KW-0539">Nucleus</keyword>
<dbReference type="CDD" id="cd12148">
    <property type="entry name" value="fungal_TF_MHR"/>
    <property type="match status" value="1"/>
</dbReference>
<proteinExistence type="predicted"/>
<feature type="region of interest" description="Disordered" evidence="3">
    <location>
        <begin position="59"/>
        <end position="119"/>
    </location>
</feature>
<dbReference type="Gene3D" id="4.10.240.10">
    <property type="entry name" value="Zn(2)-C6 fungal-type DNA-binding domain"/>
    <property type="match status" value="1"/>
</dbReference>
<reference evidence="5" key="1">
    <citation type="journal article" date="2021" name="Nat. Commun.">
        <title>Genetic determinants of endophytism in the Arabidopsis root mycobiome.</title>
        <authorList>
            <person name="Mesny F."/>
            <person name="Miyauchi S."/>
            <person name="Thiergart T."/>
            <person name="Pickel B."/>
            <person name="Atanasova L."/>
            <person name="Karlsson M."/>
            <person name="Huettel B."/>
            <person name="Barry K.W."/>
            <person name="Haridas S."/>
            <person name="Chen C."/>
            <person name="Bauer D."/>
            <person name="Andreopoulos W."/>
            <person name="Pangilinan J."/>
            <person name="LaButti K."/>
            <person name="Riley R."/>
            <person name="Lipzen A."/>
            <person name="Clum A."/>
            <person name="Drula E."/>
            <person name="Henrissat B."/>
            <person name="Kohler A."/>
            <person name="Grigoriev I.V."/>
            <person name="Martin F.M."/>
            <person name="Hacquard S."/>
        </authorList>
    </citation>
    <scope>NUCLEOTIDE SEQUENCE</scope>
    <source>
        <strain evidence="5">MPI-CAGE-AT-0016</strain>
    </source>
</reference>
<protein>
    <submittedName>
        <fullName evidence="5">Fungal-specific transcription factor domain-containing protein</fullName>
    </submittedName>
</protein>
<accession>A0A8K0X465</accession>
<dbReference type="GO" id="GO:0003677">
    <property type="term" value="F:DNA binding"/>
    <property type="evidence" value="ECO:0007669"/>
    <property type="project" value="InterPro"/>
</dbReference>
<dbReference type="CDD" id="cd00067">
    <property type="entry name" value="GAL4"/>
    <property type="match status" value="1"/>
</dbReference>